<evidence type="ECO:0000313" key="2">
    <source>
        <dbReference type="EMBL" id="RKP12466.1"/>
    </source>
</evidence>
<name>A0A4P9Y0X1_9FUNG</name>
<accession>A0A4P9Y0X1</accession>
<dbReference type="AlphaFoldDB" id="A0A4P9Y0X1"/>
<feature type="compositionally biased region" description="Basic and acidic residues" evidence="1">
    <location>
        <begin position="107"/>
        <end position="127"/>
    </location>
</feature>
<proteinExistence type="predicted"/>
<gene>
    <name evidence="2" type="ORF">BJ684DRAFT_17047</name>
</gene>
<dbReference type="Proteomes" id="UP000267251">
    <property type="component" value="Unassembled WGS sequence"/>
</dbReference>
<keyword evidence="3" id="KW-1185">Reference proteome</keyword>
<reference evidence="3" key="1">
    <citation type="journal article" date="2018" name="Nat. Microbiol.">
        <title>Leveraging single-cell genomics to expand the fungal tree of life.</title>
        <authorList>
            <person name="Ahrendt S.R."/>
            <person name="Quandt C.A."/>
            <person name="Ciobanu D."/>
            <person name="Clum A."/>
            <person name="Salamov A."/>
            <person name="Andreopoulos B."/>
            <person name="Cheng J.F."/>
            <person name="Woyke T."/>
            <person name="Pelin A."/>
            <person name="Henrissat B."/>
            <person name="Reynolds N.K."/>
            <person name="Benny G.L."/>
            <person name="Smith M.E."/>
            <person name="James T.Y."/>
            <person name="Grigoriev I.V."/>
        </authorList>
    </citation>
    <scope>NUCLEOTIDE SEQUENCE [LARGE SCALE GENOMIC DNA]</scope>
</reference>
<feature type="region of interest" description="Disordered" evidence="1">
    <location>
        <begin position="68"/>
        <end position="178"/>
    </location>
</feature>
<feature type="compositionally biased region" description="Basic and acidic residues" evidence="1">
    <location>
        <begin position="148"/>
        <end position="168"/>
    </location>
</feature>
<evidence type="ECO:0000256" key="1">
    <source>
        <dbReference type="SAM" id="MobiDB-lite"/>
    </source>
</evidence>
<evidence type="ECO:0000313" key="3">
    <source>
        <dbReference type="Proteomes" id="UP000267251"/>
    </source>
</evidence>
<sequence>MAFSEKKLVLALSSLTLITMLISAFLSWLTWSLTPFSAVINVALMDTSWELKASLTVWIGDWGKGKQVREKDKKKGKNQGCSDWGPHCRGLLGDEAVGGEGRRRKSGGREWEKEGCVIKSRDREEGGGWRGGQGNEEAEEGMKKRRKSESGSGKRDRTGGWDDRRGEGKAAAILLPAL</sequence>
<dbReference type="EMBL" id="KZ988321">
    <property type="protein sequence ID" value="RKP12466.1"/>
    <property type="molecule type" value="Genomic_DNA"/>
</dbReference>
<protein>
    <submittedName>
        <fullName evidence="2">Uncharacterized protein</fullName>
    </submittedName>
</protein>
<organism evidence="2 3">
    <name type="scientific">Piptocephalis cylindrospora</name>
    <dbReference type="NCBI Taxonomy" id="1907219"/>
    <lineage>
        <taxon>Eukaryota</taxon>
        <taxon>Fungi</taxon>
        <taxon>Fungi incertae sedis</taxon>
        <taxon>Zoopagomycota</taxon>
        <taxon>Zoopagomycotina</taxon>
        <taxon>Zoopagomycetes</taxon>
        <taxon>Zoopagales</taxon>
        <taxon>Piptocephalidaceae</taxon>
        <taxon>Piptocephalis</taxon>
    </lineage>
</organism>